<dbReference type="InterPro" id="IPR050611">
    <property type="entry name" value="ABCF"/>
</dbReference>
<gene>
    <name evidence="6" type="ORF">ISS97_11490</name>
</gene>
<dbReference type="Gene3D" id="3.40.50.300">
    <property type="entry name" value="P-loop containing nucleotide triphosphate hydrolases"/>
    <property type="match status" value="2"/>
</dbReference>
<dbReference type="Pfam" id="PF00005">
    <property type="entry name" value="ABC_tran"/>
    <property type="match status" value="2"/>
</dbReference>
<reference evidence="6 7" key="1">
    <citation type="submission" date="2020-10" db="EMBL/GenBank/DDBJ databases">
        <title>Phylogeny of dyella-like bacteria.</title>
        <authorList>
            <person name="Fu J."/>
        </authorList>
    </citation>
    <scope>NUCLEOTIDE SEQUENCE [LARGE SCALE GENOMIC DNA]</scope>
    <source>
        <strain evidence="6 7">BB4</strain>
    </source>
</reference>
<evidence type="ECO:0000256" key="1">
    <source>
        <dbReference type="ARBA" id="ARBA00022737"/>
    </source>
</evidence>
<keyword evidence="7" id="KW-1185">Reference proteome</keyword>
<dbReference type="CDD" id="cd03221">
    <property type="entry name" value="ABCF_EF-3"/>
    <property type="match status" value="1"/>
</dbReference>
<feature type="domain" description="ABC transporter" evidence="5">
    <location>
        <begin position="334"/>
        <end position="548"/>
    </location>
</feature>
<evidence type="ECO:0000313" key="7">
    <source>
        <dbReference type="Proteomes" id="UP001620408"/>
    </source>
</evidence>
<protein>
    <submittedName>
        <fullName evidence="6">ABC-F family ATP-binding cassette domain-containing protein</fullName>
    </submittedName>
</protein>
<accession>A0ABW8K6U5</accession>
<dbReference type="InterPro" id="IPR003439">
    <property type="entry name" value="ABC_transporter-like_ATP-bd"/>
</dbReference>
<dbReference type="SMART" id="SM00382">
    <property type="entry name" value="AAA"/>
    <property type="match status" value="2"/>
</dbReference>
<evidence type="ECO:0000256" key="2">
    <source>
        <dbReference type="ARBA" id="ARBA00022741"/>
    </source>
</evidence>
<comment type="caution">
    <text evidence="6">The sequence shown here is derived from an EMBL/GenBank/DDBJ whole genome shotgun (WGS) entry which is preliminary data.</text>
</comment>
<dbReference type="SUPFAM" id="SSF52540">
    <property type="entry name" value="P-loop containing nucleoside triphosphate hydrolases"/>
    <property type="match status" value="2"/>
</dbReference>
<dbReference type="RefSeq" id="WP_379986546.1">
    <property type="nucleotide sequence ID" value="NZ_JADIKD010000010.1"/>
</dbReference>
<sequence>MSEAHIRVSNLSFAWPDGTPVLADLSFALGPSRTGLVAPNGAGKSTLLKLLAGELQPSAGTIDVRGIRAYLPQHLPLTEAATVADVLDIAPKLVALDALLAGHGMPAQLDILDGDWDVRERAHAVLTRLGLADVALDRKLATLSGGQVMSLGIAAKLVQRPDVLLLDEPTNNLDVVSRSRLYQVLAEWQGCLVVASHDRELLRGMDQIAELSRGNVRWFGGGYDSYRDTVDAEQRALVEQVQNLRSEVRREKRDKQEARERAERRAGNAARGLSDAGLSRIAAGNLKRGAQVSAGKADGLHADRLARVRTRLADAARDLEVPTALDFTLPATRVPAQRVLFSCEHLQIWHGKKPLFGEDGLTMAIRGPERIALSGDNGSGKTTLLRVMAGERSADSGAIRRGEGRVAYLSQRLELADPTRSVAECLADYAPGMPAQERANLLARLHFRGERMQLPVADLSGGERLRVVLACVLHADVAPQLLLLDEPTNNLDLTSIRQLEEALRAYEGALVVVSHDAAFLENMGLTRRLALTHGRLMEEACEWNTASRATVANGT</sequence>
<evidence type="ECO:0000259" key="5">
    <source>
        <dbReference type="PROSITE" id="PS50893"/>
    </source>
</evidence>
<organism evidence="6 7">
    <name type="scientific">Dyella koreensis</name>
    <dbReference type="NCBI Taxonomy" id="311235"/>
    <lineage>
        <taxon>Bacteria</taxon>
        <taxon>Pseudomonadati</taxon>
        <taxon>Pseudomonadota</taxon>
        <taxon>Gammaproteobacteria</taxon>
        <taxon>Lysobacterales</taxon>
        <taxon>Rhodanobacteraceae</taxon>
        <taxon>Dyella</taxon>
    </lineage>
</organism>
<feature type="region of interest" description="Disordered" evidence="4">
    <location>
        <begin position="248"/>
        <end position="271"/>
    </location>
</feature>
<keyword evidence="1" id="KW-0677">Repeat</keyword>
<dbReference type="PROSITE" id="PS50893">
    <property type="entry name" value="ABC_TRANSPORTER_2"/>
    <property type="match status" value="2"/>
</dbReference>
<dbReference type="Proteomes" id="UP001620408">
    <property type="component" value="Unassembled WGS sequence"/>
</dbReference>
<dbReference type="GO" id="GO:0005524">
    <property type="term" value="F:ATP binding"/>
    <property type="evidence" value="ECO:0007669"/>
    <property type="project" value="UniProtKB-KW"/>
</dbReference>
<dbReference type="InterPro" id="IPR027417">
    <property type="entry name" value="P-loop_NTPase"/>
</dbReference>
<evidence type="ECO:0000256" key="3">
    <source>
        <dbReference type="ARBA" id="ARBA00022840"/>
    </source>
</evidence>
<dbReference type="EMBL" id="JADIKD010000010">
    <property type="protein sequence ID" value="MFK2917886.1"/>
    <property type="molecule type" value="Genomic_DNA"/>
</dbReference>
<keyword evidence="3 6" id="KW-0067">ATP-binding</keyword>
<dbReference type="InterPro" id="IPR003593">
    <property type="entry name" value="AAA+_ATPase"/>
</dbReference>
<keyword evidence="2" id="KW-0547">Nucleotide-binding</keyword>
<proteinExistence type="predicted"/>
<name>A0ABW8K6U5_9GAMM</name>
<evidence type="ECO:0000313" key="6">
    <source>
        <dbReference type="EMBL" id="MFK2917886.1"/>
    </source>
</evidence>
<evidence type="ECO:0000256" key="4">
    <source>
        <dbReference type="SAM" id="MobiDB-lite"/>
    </source>
</evidence>
<dbReference type="PANTHER" id="PTHR19211">
    <property type="entry name" value="ATP-BINDING TRANSPORT PROTEIN-RELATED"/>
    <property type="match status" value="1"/>
</dbReference>
<dbReference type="PANTHER" id="PTHR19211:SF6">
    <property type="entry name" value="BLL7188 PROTEIN"/>
    <property type="match status" value="1"/>
</dbReference>
<feature type="compositionally biased region" description="Basic and acidic residues" evidence="4">
    <location>
        <begin position="248"/>
        <end position="266"/>
    </location>
</feature>
<feature type="domain" description="ABC transporter" evidence="5">
    <location>
        <begin position="6"/>
        <end position="238"/>
    </location>
</feature>